<dbReference type="GO" id="GO:0031966">
    <property type="term" value="C:mitochondrial membrane"/>
    <property type="evidence" value="ECO:0007669"/>
    <property type="project" value="UniProtKB-SubCell"/>
</dbReference>
<keyword evidence="1" id="KW-1133">Transmembrane helix</keyword>
<keyword evidence="1" id="KW-0679">Respiratory chain</keyword>
<name>A0A5P8DJU8_9EUKA</name>
<gene>
    <name evidence="2" type="primary">nad6</name>
</gene>
<feature type="transmembrane region" description="Helical" evidence="1">
    <location>
        <begin position="155"/>
        <end position="178"/>
    </location>
</feature>
<proteinExistence type="inferred from homology"/>
<dbReference type="PANTHER" id="PTHR33269:SF17">
    <property type="entry name" value="NADH-UBIQUINONE OXIDOREDUCTASE CHAIN 6"/>
    <property type="match status" value="1"/>
</dbReference>
<keyword evidence="1" id="KW-0812">Transmembrane</keyword>
<keyword evidence="1" id="KW-0249">Electron transport</keyword>
<comment type="catalytic activity">
    <reaction evidence="1">
        <text>a ubiquinone + NADH + 5 H(+)(in) = a ubiquinol + NAD(+) + 4 H(+)(out)</text>
        <dbReference type="Rhea" id="RHEA:29091"/>
        <dbReference type="Rhea" id="RHEA-COMP:9565"/>
        <dbReference type="Rhea" id="RHEA-COMP:9566"/>
        <dbReference type="ChEBI" id="CHEBI:15378"/>
        <dbReference type="ChEBI" id="CHEBI:16389"/>
        <dbReference type="ChEBI" id="CHEBI:17976"/>
        <dbReference type="ChEBI" id="CHEBI:57540"/>
        <dbReference type="ChEBI" id="CHEBI:57945"/>
        <dbReference type="EC" id="7.1.1.2"/>
    </reaction>
</comment>
<feature type="transmembrane region" description="Helical" evidence="1">
    <location>
        <begin position="90"/>
        <end position="108"/>
    </location>
</feature>
<reference evidence="2" key="1">
    <citation type="submission" date="2019-06" db="EMBL/GenBank/DDBJ databases">
        <authorList>
            <person name="Wideman J.G."/>
            <person name="Richards T.A."/>
        </authorList>
    </citation>
    <scope>NUCLEOTIDE SEQUENCE</scope>
</reference>
<dbReference type="InterPro" id="IPR001457">
    <property type="entry name" value="NADH_UbQ/plastoQ_OxRdtase_su6"/>
</dbReference>
<sequence length="181" mass="21352">MNFNLLLFWNYFFATMVIFCRNSLYSIISLVFLIVGACFILFSLNIEFLTFILLLIYIGAISVLFLFVVMMLQINTIEKQVSFNFNLSRYYLIYFIAILKFCSFLFYFNKKLCLSLSLFSFEYIKHNKDIESFSHFLLNNSNDTIIFLSLFSQKFLFFIIIGFTLLFSMVGSIALCLIKNK</sequence>
<accession>A0A5P8DJU8</accession>
<dbReference type="GO" id="GO:0008137">
    <property type="term" value="F:NADH dehydrogenase (ubiquinone) activity"/>
    <property type="evidence" value="ECO:0007669"/>
    <property type="project" value="UniProtKB-UniRule"/>
</dbReference>
<keyword evidence="1" id="KW-0830">Ubiquinone</keyword>
<dbReference type="PANTHER" id="PTHR33269">
    <property type="entry name" value="NADH-UBIQUINONE OXIDOREDUCTASE CHAIN 6"/>
    <property type="match status" value="1"/>
</dbReference>
<keyword evidence="1" id="KW-0813">Transport</keyword>
<geneLocation type="mitochondrion" evidence="2"/>
<keyword evidence="1" id="KW-0472">Membrane</keyword>
<organism evidence="2">
    <name type="scientific">Rhizaria sp</name>
    <dbReference type="NCBI Taxonomy" id="2204297"/>
    <lineage>
        <taxon>Eukaryota</taxon>
        <taxon>Sar</taxon>
        <taxon>Rhizaria</taxon>
    </lineage>
</organism>
<keyword evidence="1" id="KW-1278">Translocase</keyword>
<comment type="subcellular location">
    <subcellularLocation>
        <location evidence="1">Mitochondrion membrane</location>
        <topology evidence="1">Multi-pass membrane protein</topology>
    </subcellularLocation>
</comment>
<dbReference type="InterPro" id="IPR042106">
    <property type="entry name" value="Nuo/plastoQ_OxRdtase_6_NuoJ"/>
</dbReference>
<dbReference type="Gene3D" id="1.20.120.1200">
    <property type="entry name" value="NADH-ubiquinone/plastoquinone oxidoreductase chain 6, subunit NuoJ"/>
    <property type="match status" value="1"/>
</dbReference>
<evidence type="ECO:0000313" key="2">
    <source>
        <dbReference type="EMBL" id="QFP99048.1"/>
    </source>
</evidence>
<protein>
    <recommendedName>
        <fullName evidence="1">NADH-ubiquinone oxidoreductase chain 6</fullName>
        <ecNumber evidence="1">7.1.1.2</ecNumber>
    </recommendedName>
</protein>
<evidence type="ECO:0000256" key="1">
    <source>
        <dbReference type="RuleBase" id="RU004430"/>
    </source>
</evidence>
<keyword evidence="1 2" id="KW-0496">Mitochondrion</keyword>
<dbReference type="EMBL" id="MN082144">
    <property type="protein sequence ID" value="QFP99048.1"/>
    <property type="molecule type" value="Genomic_DNA"/>
</dbReference>
<dbReference type="Pfam" id="PF00499">
    <property type="entry name" value="Oxidored_q3"/>
    <property type="match status" value="1"/>
</dbReference>
<keyword evidence="1" id="KW-0520">NAD</keyword>
<dbReference type="AlphaFoldDB" id="A0A5P8DJU8"/>
<feature type="transmembrane region" description="Helical" evidence="1">
    <location>
        <begin position="48"/>
        <end position="69"/>
    </location>
</feature>
<comment type="function">
    <text evidence="1">Core subunit of the mitochondrial membrane respiratory chain NADH dehydrogenase (Complex I) which catalyzes electron transfer from NADH through the respiratory chain, using ubiquinone as an electron acceptor. Essential for the catalytic activity and assembly of complex I.</text>
</comment>
<dbReference type="EC" id="7.1.1.2" evidence="1"/>
<feature type="transmembrane region" description="Helical" evidence="1">
    <location>
        <begin position="12"/>
        <end position="42"/>
    </location>
</feature>
<comment type="similarity">
    <text evidence="1">Belongs to the complex I subunit 6 family.</text>
</comment>